<dbReference type="EMBL" id="FQUQ01000003">
    <property type="protein sequence ID" value="SHF77991.1"/>
    <property type="molecule type" value="Genomic_DNA"/>
</dbReference>
<keyword evidence="2" id="KW-1185">Reference proteome</keyword>
<protein>
    <submittedName>
        <fullName evidence="1">Uncharacterized protein</fullName>
    </submittedName>
</protein>
<evidence type="ECO:0000313" key="1">
    <source>
        <dbReference type="EMBL" id="SHF77991.1"/>
    </source>
</evidence>
<gene>
    <name evidence="1" type="ORF">SAMN04488522_103629</name>
</gene>
<evidence type="ECO:0000313" key="2">
    <source>
        <dbReference type="Proteomes" id="UP000184287"/>
    </source>
</evidence>
<reference evidence="2" key="1">
    <citation type="submission" date="2016-11" db="EMBL/GenBank/DDBJ databases">
        <authorList>
            <person name="Varghese N."/>
            <person name="Submissions S."/>
        </authorList>
    </citation>
    <scope>NUCLEOTIDE SEQUENCE [LARGE SCALE GENOMIC DNA]</scope>
    <source>
        <strain evidence="2">DSM 16990</strain>
    </source>
</reference>
<name>A0A1M5EFZ9_9SPHI</name>
<dbReference type="AlphaFoldDB" id="A0A1M5EFZ9"/>
<accession>A0A1M5EFZ9</accession>
<sequence>MHKSKLNYQFKKSENHLIPQLFILFSNKSLQLHKKFIISLTNGEFYSISP</sequence>
<organism evidence="1 2">
    <name type="scientific">Pedobacter caeni</name>
    <dbReference type="NCBI Taxonomy" id="288992"/>
    <lineage>
        <taxon>Bacteria</taxon>
        <taxon>Pseudomonadati</taxon>
        <taxon>Bacteroidota</taxon>
        <taxon>Sphingobacteriia</taxon>
        <taxon>Sphingobacteriales</taxon>
        <taxon>Sphingobacteriaceae</taxon>
        <taxon>Pedobacter</taxon>
    </lineage>
</organism>
<proteinExistence type="predicted"/>
<dbReference type="Proteomes" id="UP000184287">
    <property type="component" value="Unassembled WGS sequence"/>
</dbReference>